<evidence type="ECO:0008006" key="4">
    <source>
        <dbReference type="Google" id="ProtNLM"/>
    </source>
</evidence>
<dbReference type="AlphaFoldDB" id="A0A871R3D2"/>
<dbReference type="EMBL" id="CP063135">
    <property type="protein sequence ID" value="QOU20339.1"/>
    <property type="molecule type" value="Genomic_DNA"/>
</dbReference>
<protein>
    <recommendedName>
        <fullName evidence="4">Protein SGT1</fullName>
    </recommendedName>
</protein>
<feature type="compositionally biased region" description="Basic and acidic residues" evidence="1">
    <location>
        <begin position="433"/>
        <end position="468"/>
    </location>
</feature>
<feature type="region of interest" description="Disordered" evidence="1">
    <location>
        <begin position="433"/>
        <end position="473"/>
    </location>
</feature>
<evidence type="ECO:0000313" key="2">
    <source>
        <dbReference type="EMBL" id="QOU20339.1"/>
    </source>
</evidence>
<reference evidence="2" key="1">
    <citation type="submission" date="2020-10" db="EMBL/GenBank/DDBJ databases">
        <authorList>
            <person name="Palmer J.M."/>
        </authorList>
    </citation>
    <scope>NUCLEOTIDE SEQUENCE</scope>
    <source>
        <strain evidence="2">UCD 2041</strain>
    </source>
</reference>
<dbReference type="OrthoDB" id="27237at2759"/>
<dbReference type="InterPro" id="IPR010770">
    <property type="entry name" value="Ecd"/>
</dbReference>
<evidence type="ECO:0000256" key="1">
    <source>
        <dbReference type="SAM" id="MobiDB-lite"/>
    </source>
</evidence>
<evidence type="ECO:0000313" key="3">
    <source>
        <dbReference type="Proteomes" id="UP000663131"/>
    </source>
</evidence>
<dbReference type="RefSeq" id="XP_041136832.1">
    <property type="nucleotide sequence ID" value="XM_041283480.1"/>
</dbReference>
<dbReference type="PANTHER" id="PTHR13060:SF0">
    <property type="entry name" value="PROTEIN ECDYSONELESS HOMOLOG"/>
    <property type="match status" value="1"/>
</dbReference>
<dbReference type="GeneID" id="64576917"/>
<dbReference type="GO" id="GO:0005634">
    <property type="term" value="C:nucleus"/>
    <property type="evidence" value="ECO:0007669"/>
    <property type="project" value="TreeGrafter"/>
</dbReference>
<proteinExistence type="predicted"/>
<accession>A0A871R3D2</accession>
<organism evidence="2 3">
    <name type="scientific">Dekkera bruxellensis</name>
    <name type="common">Brettanomyces custersii</name>
    <dbReference type="NCBI Taxonomy" id="5007"/>
    <lineage>
        <taxon>Eukaryota</taxon>
        <taxon>Fungi</taxon>
        <taxon>Dikarya</taxon>
        <taxon>Ascomycota</taxon>
        <taxon>Saccharomycotina</taxon>
        <taxon>Pichiomycetes</taxon>
        <taxon>Pichiales</taxon>
        <taxon>Pichiaceae</taxon>
        <taxon>Brettanomyces</taxon>
    </lineage>
</organism>
<sequence length="511" mass="58595">MLDPSTLFENNPNERLYFERNTLVFAIFLSRPYDTKAEHISALKEFESYLSTDLRPFIEYYPWYLKPVSFKLVSDFRDHSFLYGELEYGDYIPDLWLLTSILFGFSSRDPNLYIRVFDQDGEFLLIEGASQLPAWLASENVAANRVWINDQSIKVIPSDFHPEDSITLENALDFISKRSFKIAKLFDLTELLSDKLQTTALEDSLHNIFEERVSVSEKMFKLIARNKAYLSNAALNYHLEQGLPDLYKLGSKALGDDYYVDNTHKSVIVNIRVSLLAHVYFKKYGGDAQKNGQLLTHLVDMFIAENKESDDIKTDIGVFKGSVGKYNKAVDEDPLQRELVRYNVIEKCVKSIEPNLDDIEMPGKVKVDNPEEMLSKIKKYVNEDDDGSADEDDCSNTDENVKKMFKEEGVSIDEDDFFEFFCKEALSLKPEDLEKMRRSEGEEGPVDEEKNTFGDNYDDRNDSVGDVRDVDDDDMDVEMITNLLKSLKAEDGVSGPVSSLLRQIGIDENEL</sequence>
<gene>
    <name evidence="2" type="ORF">BRETT_004994</name>
</gene>
<reference evidence="2" key="2">
    <citation type="journal article" name="BMC Genomics">
        <title>New genome assemblies reveal patterns of domestication and adaptation across Brettanomyces (Dekkera) species.</title>
        <authorList>
            <person name="Roach M.J."/>
            <person name="Borneman A.R."/>
        </authorList>
    </citation>
    <scope>NUCLEOTIDE SEQUENCE</scope>
    <source>
        <strain evidence="2">UCD 2041</strain>
    </source>
</reference>
<dbReference type="KEGG" id="bbrx:BRETT_004994"/>
<dbReference type="Pfam" id="PF07093">
    <property type="entry name" value="SGT1"/>
    <property type="match status" value="1"/>
</dbReference>
<dbReference type="PANTHER" id="PTHR13060">
    <property type="entry name" value="SGT1 PROTEIN HSGT1 SUPPRESSOR OF GCR2"/>
    <property type="match status" value="1"/>
</dbReference>
<dbReference type="Proteomes" id="UP000663131">
    <property type="component" value="Chromosome 7"/>
</dbReference>
<name>A0A871R3D2_DEKBR</name>